<dbReference type="PROSITE" id="PS50110">
    <property type="entry name" value="RESPONSE_REGULATORY"/>
    <property type="match status" value="1"/>
</dbReference>
<dbReference type="Gene3D" id="3.30.565.10">
    <property type="entry name" value="Histidine kinase-like ATPase, C-terminal domain"/>
    <property type="match status" value="2"/>
</dbReference>
<feature type="transmembrane region" description="Helical" evidence="13">
    <location>
        <begin position="427"/>
        <end position="446"/>
    </location>
</feature>
<dbReference type="CDD" id="cd00082">
    <property type="entry name" value="HisKA"/>
    <property type="match status" value="1"/>
</dbReference>
<dbReference type="InterPro" id="IPR010559">
    <property type="entry name" value="Sig_transdc_His_kin_internal"/>
</dbReference>
<dbReference type="Pfam" id="PF06580">
    <property type="entry name" value="His_kinase"/>
    <property type="match status" value="1"/>
</dbReference>
<keyword evidence="11 13" id="KW-0472">Membrane</keyword>
<dbReference type="Gene3D" id="3.40.50.2300">
    <property type="match status" value="1"/>
</dbReference>
<dbReference type="GO" id="GO:0000155">
    <property type="term" value="F:phosphorelay sensor kinase activity"/>
    <property type="evidence" value="ECO:0007669"/>
    <property type="project" value="InterPro"/>
</dbReference>
<evidence type="ECO:0000256" key="3">
    <source>
        <dbReference type="ARBA" id="ARBA00012438"/>
    </source>
</evidence>
<dbReference type="Pfam" id="PF00512">
    <property type="entry name" value="HisKA"/>
    <property type="match status" value="1"/>
</dbReference>
<dbReference type="InterPro" id="IPR005467">
    <property type="entry name" value="His_kinase_dom"/>
</dbReference>
<name>A0A383RLI6_PAEAL</name>
<keyword evidence="13" id="KW-1133">Transmembrane helix</keyword>
<dbReference type="InterPro" id="IPR011006">
    <property type="entry name" value="CheY-like_superfamily"/>
</dbReference>
<dbReference type="Pfam" id="PF00072">
    <property type="entry name" value="Response_reg"/>
    <property type="match status" value="1"/>
</dbReference>
<evidence type="ECO:0000256" key="11">
    <source>
        <dbReference type="ARBA" id="ARBA00023136"/>
    </source>
</evidence>
<dbReference type="SUPFAM" id="SSF47384">
    <property type="entry name" value="Homodimeric domain of signal transducing histidine kinase"/>
    <property type="match status" value="1"/>
</dbReference>
<dbReference type="AlphaFoldDB" id="A0A383RLI6"/>
<dbReference type="InterPro" id="IPR036890">
    <property type="entry name" value="HATPase_C_sf"/>
</dbReference>
<dbReference type="EC" id="2.7.13.3" evidence="3"/>
<dbReference type="SMART" id="SM00387">
    <property type="entry name" value="HATPase_c"/>
    <property type="match status" value="2"/>
</dbReference>
<organism evidence="16 17">
    <name type="scientific">Paenibacillus alvei</name>
    <name type="common">Bacillus alvei</name>
    <dbReference type="NCBI Taxonomy" id="44250"/>
    <lineage>
        <taxon>Bacteria</taxon>
        <taxon>Bacillati</taxon>
        <taxon>Bacillota</taxon>
        <taxon>Bacilli</taxon>
        <taxon>Bacillales</taxon>
        <taxon>Paenibacillaceae</taxon>
        <taxon>Paenibacillus</taxon>
    </lineage>
</organism>
<keyword evidence="10" id="KW-0902">Two-component regulatory system</keyword>
<evidence type="ECO:0000256" key="10">
    <source>
        <dbReference type="ARBA" id="ARBA00023012"/>
    </source>
</evidence>
<feature type="transmembrane region" description="Helical" evidence="13">
    <location>
        <begin position="373"/>
        <end position="394"/>
    </location>
</feature>
<evidence type="ECO:0000256" key="12">
    <source>
        <dbReference type="PROSITE-ProRule" id="PRU00169"/>
    </source>
</evidence>
<evidence type="ECO:0000256" key="7">
    <source>
        <dbReference type="ARBA" id="ARBA00022741"/>
    </source>
</evidence>
<dbReference type="PANTHER" id="PTHR43047">
    <property type="entry name" value="TWO-COMPONENT HISTIDINE PROTEIN KINASE"/>
    <property type="match status" value="1"/>
</dbReference>
<dbReference type="SUPFAM" id="SSF52172">
    <property type="entry name" value="CheY-like"/>
    <property type="match status" value="1"/>
</dbReference>
<feature type="transmembrane region" description="Helical" evidence="13">
    <location>
        <begin position="310"/>
        <end position="330"/>
    </location>
</feature>
<dbReference type="PROSITE" id="PS50109">
    <property type="entry name" value="HIS_KIN"/>
    <property type="match status" value="1"/>
</dbReference>
<dbReference type="Pfam" id="PF02518">
    <property type="entry name" value="HATPase_c"/>
    <property type="match status" value="2"/>
</dbReference>
<dbReference type="Gene3D" id="1.10.287.130">
    <property type="match status" value="1"/>
</dbReference>
<feature type="transmembrane region" description="Helical" evidence="13">
    <location>
        <begin position="401"/>
        <end position="421"/>
    </location>
</feature>
<evidence type="ECO:0000256" key="2">
    <source>
        <dbReference type="ARBA" id="ARBA00004236"/>
    </source>
</evidence>
<proteinExistence type="predicted"/>
<dbReference type="EMBL" id="LS992241">
    <property type="protein sequence ID" value="SYX87249.1"/>
    <property type="molecule type" value="Genomic_DNA"/>
</dbReference>
<accession>A0A383RLI6</accession>
<dbReference type="CDD" id="cd17574">
    <property type="entry name" value="REC_OmpR"/>
    <property type="match status" value="1"/>
</dbReference>
<evidence type="ECO:0000256" key="4">
    <source>
        <dbReference type="ARBA" id="ARBA00022475"/>
    </source>
</evidence>
<comment type="catalytic activity">
    <reaction evidence="1">
        <text>ATP + protein L-histidine = ADP + protein N-phospho-L-histidine.</text>
        <dbReference type="EC" id="2.7.13.3"/>
    </reaction>
</comment>
<keyword evidence="6" id="KW-0808">Transferase</keyword>
<dbReference type="InterPro" id="IPR011623">
    <property type="entry name" value="7TMR_DISM_rcpt_extracell_dom1"/>
</dbReference>
<evidence type="ECO:0000256" key="8">
    <source>
        <dbReference type="ARBA" id="ARBA00022777"/>
    </source>
</evidence>
<dbReference type="InterPro" id="IPR001789">
    <property type="entry name" value="Sig_transdc_resp-reg_receiver"/>
</dbReference>
<dbReference type="GO" id="GO:0005886">
    <property type="term" value="C:plasma membrane"/>
    <property type="evidence" value="ECO:0007669"/>
    <property type="project" value="UniProtKB-SubCell"/>
</dbReference>
<feature type="modified residue" description="4-aspartylphosphate" evidence="12">
    <location>
        <position position="790"/>
    </location>
</feature>
<evidence type="ECO:0000256" key="6">
    <source>
        <dbReference type="ARBA" id="ARBA00022679"/>
    </source>
</evidence>
<dbReference type="InterPro" id="IPR003594">
    <property type="entry name" value="HATPase_dom"/>
</dbReference>
<feature type="transmembrane region" description="Helical" evidence="13">
    <location>
        <begin position="278"/>
        <end position="304"/>
    </location>
</feature>
<dbReference type="Pfam" id="PF07695">
    <property type="entry name" value="7TMR-DISM_7TM"/>
    <property type="match status" value="1"/>
</dbReference>
<keyword evidence="9" id="KW-0067">ATP-binding</keyword>
<evidence type="ECO:0000313" key="17">
    <source>
        <dbReference type="Proteomes" id="UP000304148"/>
    </source>
</evidence>
<evidence type="ECO:0000256" key="1">
    <source>
        <dbReference type="ARBA" id="ARBA00000085"/>
    </source>
</evidence>
<dbReference type="PANTHER" id="PTHR43047:SF72">
    <property type="entry name" value="OSMOSENSING HISTIDINE PROTEIN KINASE SLN1"/>
    <property type="match status" value="1"/>
</dbReference>
<dbReference type="SUPFAM" id="SSF55874">
    <property type="entry name" value="ATPase domain of HSP90 chaperone/DNA topoisomerase II/histidine kinase"/>
    <property type="match status" value="2"/>
</dbReference>
<keyword evidence="8 16" id="KW-0418">Kinase</keyword>
<evidence type="ECO:0000313" key="16">
    <source>
        <dbReference type="EMBL" id="SYX87249.1"/>
    </source>
</evidence>
<dbReference type="GO" id="GO:0009927">
    <property type="term" value="F:histidine phosphotransfer kinase activity"/>
    <property type="evidence" value="ECO:0007669"/>
    <property type="project" value="TreeGrafter"/>
</dbReference>
<keyword evidence="4" id="KW-1003">Cell membrane</keyword>
<dbReference type="CDD" id="cd16922">
    <property type="entry name" value="HATPase_EvgS-ArcB-TorS-like"/>
    <property type="match status" value="1"/>
</dbReference>
<feature type="domain" description="Response regulatory" evidence="15">
    <location>
        <begin position="741"/>
        <end position="857"/>
    </location>
</feature>
<feature type="domain" description="Histidine kinase" evidence="14">
    <location>
        <begin position="476"/>
        <end position="694"/>
    </location>
</feature>
<dbReference type="InterPro" id="IPR004358">
    <property type="entry name" value="Sig_transdc_His_kin-like_C"/>
</dbReference>
<dbReference type="InterPro" id="IPR003661">
    <property type="entry name" value="HisK_dim/P_dom"/>
</dbReference>
<feature type="transmembrane region" description="Helical" evidence="13">
    <location>
        <begin position="245"/>
        <end position="271"/>
    </location>
</feature>
<dbReference type="Proteomes" id="UP000304148">
    <property type="component" value="Chromosome"/>
</dbReference>
<evidence type="ECO:0000256" key="13">
    <source>
        <dbReference type="SAM" id="Phobius"/>
    </source>
</evidence>
<keyword evidence="5 12" id="KW-0597">Phosphoprotein</keyword>
<dbReference type="SMART" id="SM00388">
    <property type="entry name" value="HisKA"/>
    <property type="match status" value="1"/>
</dbReference>
<feature type="transmembrane region" description="Helical" evidence="13">
    <location>
        <begin position="342"/>
        <end position="367"/>
    </location>
</feature>
<dbReference type="GO" id="GO:0005524">
    <property type="term" value="F:ATP binding"/>
    <property type="evidence" value="ECO:0007669"/>
    <property type="project" value="UniProtKB-KW"/>
</dbReference>
<gene>
    <name evidence="16" type="ORF">PBLR_15679</name>
</gene>
<evidence type="ECO:0000259" key="15">
    <source>
        <dbReference type="PROSITE" id="PS50110"/>
    </source>
</evidence>
<dbReference type="InterPro" id="IPR036097">
    <property type="entry name" value="HisK_dim/P_sf"/>
</dbReference>
<keyword evidence="7" id="KW-0547">Nucleotide-binding</keyword>
<sequence length="1065" mass="120824">MRRGAKRSSPFLVNIKMGKPAKMQEKGDCCRKPHSMMNKKKIIVSTLLFVLLLAGIHVTWLMTLETSQHVKVANGVADLRGMELDNKHTVYLDGQWEFYPDAFISKENELRQFQGQSSYVQVPGDWREGWRQHKSNSYGYGTYRLRVLVDQPINQPYNFWVREIQAANVFLINGQINAKSGVVSTDSESYRPVQSSFTTSYEVEAEDQGVIEVLLQVSNFDSPYKGGIVRSVRFGTQAAVEFQRWYSIGFQLVTFIILMLHGLYAIILYCFNPREKTFIIFGLLMTMTGTLVIADNDSILLLWLPINYTWALRIKILAYLWHACFMMIMGRNFSEFTRRGKLFYGYTGFLVLFTVFVLVSPASFIFFTTAYKIFSVLYLFPIIWLSSLIIQMVYQNRREAYILLLAAVSVMSGITWSVFIYSGTKNMIYYPINIIASIVGFSAYWFKKYFRNAEENAKLNEQLREADEKKDLFLANTSHELRTPLHGVINIAQSVVTREKELMDEKSRADMELLITISRRMSHTINDLLDLAQLREGRVFLQCAPLHVQSVASGVLDMLRFMMEGKPIQLVMAIPETFPPVIADEKRLVQVLSNLVHNAIKFTDEGSITISAEVREGLACISVADTGIGMNKDLQERAFHAYEQGAADTNTSAGGIGLGLRICEQLVQLHGGKLKVESELGKGSVFSFTLQLAESDMLPVVQEENPIEALVSAQAASEVSMISDELHVVQQQAASTLYRPMILIVDDDRVNLKILGDILSTDQYEVVRATSGKEALSKLDAAQWDLIITDVMMPHMSGYELTRLIRERFTILELPILLLTARSNAEDVHSGFLAGANDYVTKPVDAMELRSRVQALTELKQAVNDRLRMEAAYLQAQIQPHFLFNTLNTITALSDFDTNKMNDLIEAFSSYLRISFDFLNSSKLVPIEHELDLVRSYLFIEHARFEDRLNVIWEMEQHIRVMIPPLTIQPLVENAIRHGVLSRARGGTVCIRITQDDRYVHVEIRDDGVGMDAHRVDTLLEFHGIEKRGIGLLNTDRRLKQLYGAGLIIRSKVNEGTSVSFAIVK</sequence>
<dbReference type="FunFam" id="3.30.565.10:FF:000023">
    <property type="entry name" value="PAS domain-containing sensor histidine kinase"/>
    <property type="match status" value="1"/>
</dbReference>
<dbReference type="SMART" id="SM00448">
    <property type="entry name" value="REC"/>
    <property type="match status" value="1"/>
</dbReference>
<evidence type="ECO:0000259" key="14">
    <source>
        <dbReference type="PROSITE" id="PS50109"/>
    </source>
</evidence>
<reference evidence="17" key="1">
    <citation type="submission" date="2018-08" db="EMBL/GenBank/DDBJ databases">
        <authorList>
            <person name="Chevrot R."/>
        </authorList>
    </citation>
    <scope>NUCLEOTIDE SEQUENCE [LARGE SCALE GENOMIC DNA]</scope>
</reference>
<dbReference type="PRINTS" id="PR00344">
    <property type="entry name" value="BCTRLSENSOR"/>
</dbReference>
<protein>
    <recommendedName>
        <fullName evidence="3">histidine kinase</fullName>
        <ecNumber evidence="3">2.7.13.3</ecNumber>
    </recommendedName>
</protein>
<keyword evidence="13" id="KW-0812">Transmembrane</keyword>
<evidence type="ECO:0000256" key="5">
    <source>
        <dbReference type="ARBA" id="ARBA00022553"/>
    </source>
</evidence>
<evidence type="ECO:0000256" key="9">
    <source>
        <dbReference type="ARBA" id="ARBA00022840"/>
    </source>
</evidence>
<comment type="subcellular location">
    <subcellularLocation>
        <location evidence="2">Cell membrane</location>
    </subcellularLocation>
</comment>